<sequence>MAPDTLTPPAPPRPVPTEPLPVLYQDRHVVIVNKPAGLPVHAGPRGGLCVEDWFPLLSRRADGPWLVHRLDADTAGCLAIALRKQPLVAMQQAFANHTARKTYWAIVRNGPKEETGRIDLPLVRENTPTGWHMRPDPKSAGGGKNAATTLWRVLGRSRDLCWLELTLLSGRTHQARVHCAAMGWPIVGDSLYGTADARGLHLLAQGLSLPLEPAITVTAPPPPPMQAALRACGWEPSEP</sequence>
<dbReference type="PANTHER" id="PTHR21600">
    <property type="entry name" value="MITOCHONDRIAL RNA PSEUDOURIDINE SYNTHASE"/>
    <property type="match status" value="1"/>
</dbReference>
<dbReference type="AlphaFoldDB" id="A0A4Y3TWZ3"/>
<evidence type="ECO:0000313" key="3">
    <source>
        <dbReference type="EMBL" id="GEB85520.1"/>
    </source>
</evidence>
<keyword evidence="4" id="KW-1185">Reference proteome</keyword>
<reference evidence="3 4" key="1">
    <citation type="submission" date="2019-06" db="EMBL/GenBank/DDBJ databases">
        <title>Whole genome shotgun sequence of Acetobacter peroxydans NBRC 13755.</title>
        <authorList>
            <person name="Hosoyama A."/>
            <person name="Uohara A."/>
            <person name="Ohji S."/>
            <person name="Ichikawa N."/>
        </authorList>
    </citation>
    <scope>NUCLEOTIDE SEQUENCE [LARGE SCALE GENOMIC DNA]</scope>
    <source>
        <strain evidence="3 4">NBRC 13755</strain>
    </source>
</reference>
<gene>
    <name evidence="3" type="ORF">APE01nite_13170</name>
</gene>
<evidence type="ECO:0000313" key="4">
    <source>
        <dbReference type="Proteomes" id="UP000317730"/>
    </source>
</evidence>
<dbReference type="InterPro" id="IPR050188">
    <property type="entry name" value="RluA_PseudoU_synthase"/>
</dbReference>
<dbReference type="EMBL" id="BJMV01000006">
    <property type="protein sequence ID" value="GEB85520.1"/>
    <property type="molecule type" value="Genomic_DNA"/>
</dbReference>
<proteinExistence type="inferred from homology"/>
<organism evidence="3 4">
    <name type="scientific">Acetobacter peroxydans</name>
    <dbReference type="NCBI Taxonomy" id="104098"/>
    <lineage>
        <taxon>Bacteria</taxon>
        <taxon>Pseudomonadati</taxon>
        <taxon>Pseudomonadota</taxon>
        <taxon>Alphaproteobacteria</taxon>
        <taxon>Acetobacterales</taxon>
        <taxon>Acetobacteraceae</taxon>
        <taxon>Acetobacter</taxon>
    </lineage>
</organism>
<evidence type="ECO:0000259" key="2">
    <source>
        <dbReference type="Pfam" id="PF00849"/>
    </source>
</evidence>
<protein>
    <submittedName>
        <fullName evidence="3">RNA pseudouridine synthase</fullName>
    </submittedName>
</protein>
<dbReference type="CDD" id="cd02869">
    <property type="entry name" value="PseudoU_synth_RluA_like"/>
    <property type="match status" value="1"/>
</dbReference>
<dbReference type="InterPro" id="IPR020103">
    <property type="entry name" value="PsdUridine_synth_cat_dom_sf"/>
</dbReference>
<comment type="similarity">
    <text evidence="1">Belongs to the pseudouridine synthase RluA family.</text>
</comment>
<name>A0A4Y3TWZ3_9PROT</name>
<dbReference type="GO" id="GO:0003723">
    <property type="term" value="F:RNA binding"/>
    <property type="evidence" value="ECO:0007669"/>
    <property type="project" value="InterPro"/>
</dbReference>
<dbReference type="GO" id="GO:0009982">
    <property type="term" value="F:pseudouridine synthase activity"/>
    <property type="evidence" value="ECO:0007669"/>
    <property type="project" value="InterPro"/>
</dbReference>
<dbReference type="Proteomes" id="UP000317730">
    <property type="component" value="Unassembled WGS sequence"/>
</dbReference>
<dbReference type="GO" id="GO:0000455">
    <property type="term" value="P:enzyme-directed rRNA pseudouridine synthesis"/>
    <property type="evidence" value="ECO:0007669"/>
    <property type="project" value="TreeGrafter"/>
</dbReference>
<dbReference type="InterPro" id="IPR006145">
    <property type="entry name" value="PsdUridine_synth_RsuA/RluA"/>
</dbReference>
<dbReference type="Pfam" id="PF00849">
    <property type="entry name" value="PseudoU_synth_2"/>
    <property type="match status" value="1"/>
</dbReference>
<dbReference type="Gene3D" id="3.30.2350.10">
    <property type="entry name" value="Pseudouridine synthase"/>
    <property type="match status" value="1"/>
</dbReference>
<evidence type="ECO:0000256" key="1">
    <source>
        <dbReference type="ARBA" id="ARBA00010876"/>
    </source>
</evidence>
<dbReference type="SUPFAM" id="SSF55120">
    <property type="entry name" value="Pseudouridine synthase"/>
    <property type="match status" value="1"/>
</dbReference>
<comment type="caution">
    <text evidence="3">The sequence shown here is derived from an EMBL/GenBank/DDBJ whole genome shotgun (WGS) entry which is preliminary data.</text>
</comment>
<dbReference type="GO" id="GO:0140098">
    <property type="term" value="F:catalytic activity, acting on RNA"/>
    <property type="evidence" value="ECO:0007669"/>
    <property type="project" value="UniProtKB-ARBA"/>
</dbReference>
<dbReference type="PANTHER" id="PTHR21600:SF44">
    <property type="entry name" value="RIBOSOMAL LARGE SUBUNIT PSEUDOURIDINE SYNTHASE D"/>
    <property type="match status" value="1"/>
</dbReference>
<feature type="domain" description="Pseudouridine synthase RsuA/RluA-like" evidence="2">
    <location>
        <begin position="28"/>
        <end position="181"/>
    </location>
</feature>
<accession>A0A4Y3TWZ3</accession>